<dbReference type="Proteomes" id="UP000183496">
    <property type="component" value="Unassembled WGS sequence"/>
</dbReference>
<gene>
    <name evidence="1" type="ORF">SAMN04488089_10333</name>
</gene>
<dbReference type="EMBL" id="FOFY01000003">
    <property type="protein sequence ID" value="SEQ39480.1"/>
    <property type="molecule type" value="Genomic_DNA"/>
</dbReference>
<evidence type="ECO:0000313" key="1">
    <source>
        <dbReference type="EMBL" id="SEQ39480.1"/>
    </source>
</evidence>
<dbReference type="AlphaFoldDB" id="A0AAJ5BD41"/>
<sequence length="125" mass="15057">MVETWESSLDADYLKSKYKPNSNIERIALRTAKEENISVFKDLLNNGKYYATNFFYRSFSEETYHNGEKHNLTNSTDSHLFDLKTNDVEFIEYEFKNKSKTLLDRVSYNEDFWNNFYKENPQYKP</sequence>
<evidence type="ECO:0000313" key="2">
    <source>
        <dbReference type="Proteomes" id="UP000183496"/>
    </source>
</evidence>
<organism evidence="1 2">
    <name type="scientific">Myroides profundi</name>
    <dbReference type="NCBI Taxonomy" id="480520"/>
    <lineage>
        <taxon>Bacteria</taxon>
        <taxon>Pseudomonadati</taxon>
        <taxon>Bacteroidota</taxon>
        <taxon>Flavobacteriia</taxon>
        <taxon>Flavobacteriales</taxon>
        <taxon>Flavobacteriaceae</taxon>
        <taxon>Myroides</taxon>
    </lineage>
</organism>
<dbReference type="RefSeq" id="WP_235280546.1">
    <property type="nucleotide sequence ID" value="NZ_CP010817.1"/>
</dbReference>
<keyword evidence="2" id="KW-1185">Reference proteome</keyword>
<comment type="caution">
    <text evidence="1">The sequence shown here is derived from an EMBL/GenBank/DDBJ whole genome shotgun (WGS) entry which is preliminary data.</text>
</comment>
<name>A0AAJ5BD41_MYRPR</name>
<reference evidence="1 2" key="1">
    <citation type="submission" date="2016-10" db="EMBL/GenBank/DDBJ databases">
        <authorList>
            <person name="Varghese N."/>
            <person name="Submissions S."/>
        </authorList>
    </citation>
    <scope>NUCLEOTIDE SEQUENCE [LARGE SCALE GENOMIC DNA]</scope>
    <source>
        <strain evidence="2">DSM 19823 / KCTC 23066 / CCTCC M 208030 / D25</strain>
    </source>
</reference>
<proteinExistence type="predicted"/>
<accession>A0AAJ5BD41</accession>
<protein>
    <submittedName>
        <fullName evidence="1">Uncharacterized protein</fullName>
    </submittedName>
</protein>